<sequence length="441" mass="46553">MTISILLQFVVVLAAIWMGSRHSGVGLGLWGAVGLLVLVVVFGVNPTSPPIDVMLIILAVIMAASVMEAAGGIDFLVRVAERVIRANPKYVTIVAPLTTWSFTFLAGTGHIVYPLLPVIYETAHQSGIRPERPMAIATIASQQAITASPVAAATAAMIGLFAEKGLTQWGLPQILMICVPATLAGVVVAAIVSMFVGKDLVRDPAYQARLKAGDVPPAEPPEQRPPLKPAAKTSALIFLAGVALVVLFGFFPALRILPGEKSALGMPTVIEIVMMSVAALMLLVTKVDVDSVPKTATLRAGVVAVIGIFGLAWLGDSFIAAHRDVVVPAIGHWAEAAPWTFAFGLFFASVLLYSQAATTRALMPLGMALGIPPQFLIAMFPSVNGYFFIPTYGSLIAAINFDLSNTTRIGRYVLNHSFMIPGLVATTVAVIVGLFLAQLMF</sequence>
<keyword evidence="3 12" id="KW-0813">Transport</keyword>
<evidence type="ECO:0000256" key="2">
    <source>
        <dbReference type="ARBA" id="ARBA00006413"/>
    </source>
</evidence>
<evidence type="ECO:0000256" key="6">
    <source>
        <dbReference type="ARBA" id="ARBA00022692"/>
    </source>
</evidence>
<feature type="transmembrane region" description="Helical" evidence="13">
    <location>
        <begin position="174"/>
        <end position="196"/>
    </location>
</feature>
<feature type="transmembrane region" description="Helical" evidence="13">
    <location>
        <begin position="93"/>
        <end position="116"/>
    </location>
</feature>
<feature type="transmembrane region" description="Helical" evidence="13">
    <location>
        <begin position="235"/>
        <end position="257"/>
    </location>
</feature>
<comment type="catalytic activity">
    <reaction evidence="11">
        <text>fumarate(in) + succinate(out) = fumarate(out) + succinate(in)</text>
        <dbReference type="Rhea" id="RHEA:29323"/>
        <dbReference type="ChEBI" id="CHEBI:29806"/>
        <dbReference type="ChEBI" id="CHEBI:30031"/>
    </reaction>
    <physiologicalReaction direction="right-to-left" evidence="11">
        <dbReference type="Rhea" id="RHEA:29325"/>
    </physiologicalReaction>
</comment>
<evidence type="ECO:0000256" key="4">
    <source>
        <dbReference type="ARBA" id="ARBA00022475"/>
    </source>
</evidence>
<dbReference type="RefSeq" id="WP_290360482.1">
    <property type="nucleotide sequence ID" value="NZ_JAUHHC010000005.1"/>
</dbReference>
<dbReference type="NCBIfam" id="TIGR00770">
    <property type="entry name" value="Dcu"/>
    <property type="match status" value="1"/>
</dbReference>
<evidence type="ECO:0000256" key="3">
    <source>
        <dbReference type="ARBA" id="ARBA00022448"/>
    </source>
</evidence>
<keyword evidence="5 12" id="KW-0997">Cell inner membrane</keyword>
<feature type="transmembrane region" description="Helical" evidence="13">
    <location>
        <begin position="375"/>
        <end position="398"/>
    </location>
</feature>
<keyword evidence="8 12" id="KW-0472">Membrane</keyword>
<organism evidence="14 15">
    <name type="scientific">Roseateles violae</name>
    <dbReference type="NCBI Taxonomy" id="3058042"/>
    <lineage>
        <taxon>Bacteria</taxon>
        <taxon>Pseudomonadati</taxon>
        <taxon>Pseudomonadota</taxon>
        <taxon>Betaproteobacteria</taxon>
        <taxon>Burkholderiales</taxon>
        <taxon>Sphaerotilaceae</taxon>
        <taxon>Roseateles</taxon>
    </lineage>
</organism>
<dbReference type="PANTHER" id="PTHR36106">
    <property type="entry name" value="ANAEROBIC C4-DICARBOXYLATE TRANSPORTER DCUB"/>
    <property type="match status" value="1"/>
</dbReference>
<comment type="caution">
    <text evidence="14">The sequence shown here is derived from an EMBL/GenBank/DDBJ whole genome shotgun (WGS) entry which is preliminary data.</text>
</comment>
<protein>
    <recommendedName>
        <fullName evidence="12">C4-dicarboxylate transporter</fullName>
    </recommendedName>
</protein>
<keyword evidence="4 12" id="KW-1003">Cell membrane</keyword>
<comment type="function">
    <text evidence="12">Responsible for the transport of C4-dicarboxylates.</text>
</comment>
<dbReference type="InterPro" id="IPR004668">
    <property type="entry name" value="Anaer_Dcu_memb_transpt"/>
</dbReference>
<dbReference type="PIRSF" id="PIRSF004539">
    <property type="entry name" value="C4-dicrbxl_trns"/>
    <property type="match status" value="1"/>
</dbReference>
<name>A0ABT8DV67_9BURK</name>
<dbReference type="Pfam" id="PF03605">
    <property type="entry name" value="DcuA_DcuB"/>
    <property type="match status" value="1"/>
</dbReference>
<feature type="transmembrane region" description="Helical" evidence="13">
    <location>
        <begin position="24"/>
        <end position="44"/>
    </location>
</feature>
<evidence type="ECO:0000256" key="8">
    <source>
        <dbReference type="ARBA" id="ARBA00023136"/>
    </source>
</evidence>
<dbReference type="PANTHER" id="PTHR36106:SF1">
    <property type="entry name" value="ANAEROBIC C4-DICARBOXYLATE TRANSPORTER DCUB"/>
    <property type="match status" value="1"/>
</dbReference>
<evidence type="ECO:0000256" key="9">
    <source>
        <dbReference type="ARBA" id="ARBA00034237"/>
    </source>
</evidence>
<feature type="transmembrane region" description="Helical" evidence="13">
    <location>
        <begin position="418"/>
        <end position="437"/>
    </location>
</feature>
<reference evidence="14 15" key="1">
    <citation type="submission" date="2023-06" db="EMBL/GenBank/DDBJ databases">
        <title>Pelomonas sp. PFR6 16S ribosomal RNA gene Genome sequencing and assembly.</title>
        <authorList>
            <person name="Woo H."/>
        </authorList>
    </citation>
    <scope>NUCLEOTIDE SEQUENCE [LARGE SCALE GENOMIC DNA]</scope>
    <source>
        <strain evidence="14 15">PFR6</strain>
    </source>
</reference>
<dbReference type="NCBIfam" id="NF009136">
    <property type="entry name" value="PRK12489.1"/>
    <property type="match status" value="1"/>
</dbReference>
<gene>
    <name evidence="14" type="ORF">QWJ38_17895</name>
</gene>
<comment type="catalytic activity">
    <reaction evidence="9">
        <text>L-aspartate(in) + succinate(out) = L-aspartate(out) + succinate(in)</text>
        <dbReference type="Rhea" id="RHEA:29343"/>
        <dbReference type="ChEBI" id="CHEBI:29991"/>
        <dbReference type="ChEBI" id="CHEBI:30031"/>
    </reaction>
    <physiologicalReaction direction="right-to-left" evidence="9">
        <dbReference type="Rhea" id="RHEA:29345"/>
    </physiologicalReaction>
</comment>
<evidence type="ECO:0000256" key="12">
    <source>
        <dbReference type="PIRNR" id="PIRNR004539"/>
    </source>
</evidence>
<evidence type="ECO:0000313" key="14">
    <source>
        <dbReference type="EMBL" id="MDN3922167.1"/>
    </source>
</evidence>
<comment type="similarity">
    <text evidence="2 12">Belongs to the DcuA/DcuB transporter (TC 2.A.13.1) family.</text>
</comment>
<proteinExistence type="inferred from homology"/>
<feature type="transmembrane region" description="Helical" evidence="13">
    <location>
        <begin position="263"/>
        <end position="284"/>
    </location>
</feature>
<dbReference type="NCBIfam" id="NF006927">
    <property type="entry name" value="PRK09412.1"/>
    <property type="match status" value="1"/>
</dbReference>
<feature type="transmembrane region" description="Helical" evidence="13">
    <location>
        <begin position="296"/>
        <end position="316"/>
    </location>
</feature>
<evidence type="ECO:0000256" key="11">
    <source>
        <dbReference type="ARBA" id="ARBA00034287"/>
    </source>
</evidence>
<keyword evidence="7 13" id="KW-1133">Transmembrane helix</keyword>
<evidence type="ECO:0000256" key="7">
    <source>
        <dbReference type="ARBA" id="ARBA00022989"/>
    </source>
</evidence>
<feature type="transmembrane region" description="Helical" evidence="13">
    <location>
        <begin position="51"/>
        <end position="73"/>
    </location>
</feature>
<keyword evidence="15" id="KW-1185">Reference proteome</keyword>
<evidence type="ECO:0000256" key="5">
    <source>
        <dbReference type="ARBA" id="ARBA00022519"/>
    </source>
</evidence>
<feature type="transmembrane region" description="Helical" evidence="13">
    <location>
        <begin position="136"/>
        <end position="162"/>
    </location>
</feature>
<evidence type="ECO:0000256" key="1">
    <source>
        <dbReference type="ARBA" id="ARBA00004429"/>
    </source>
</evidence>
<evidence type="ECO:0000256" key="10">
    <source>
        <dbReference type="ARBA" id="ARBA00034284"/>
    </source>
</evidence>
<comment type="subcellular location">
    <subcellularLocation>
        <location evidence="1 12">Cell inner membrane</location>
        <topology evidence="1 12">Multi-pass membrane protein</topology>
    </subcellularLocation>
</comment>
<keyword evidence="6 13" id="KW-0812">Transmembrane</keyword>
<accession>A0ABT8DV67</accession>
<dbReference type="Proteomes" id="UP001228044">
    <property type="component" value="Unassembled WGS sequence"/>
</dbReference>
<evidence type="ECO:0000313" key="15">
    <source>
        <dbReference type="Proteomes" id="UP001228044"/>
    </source>
</evidence>
<feature type="transmembrane region" description="Helical" evidence="13">
    <location>
        <begin position="336"/>
        <end position="354"/>
    </location>
</feature>
<comment type="catalytic activity">
    <reaction evidence="10">
        <text>(S)-malate(in) + succinate(out) = (S)-malate(out) + succinate(in)</text>
        <dbReference type="Rhea" id="RHEA:29327"/>
        <dbReference type="ChEBI" id="CHEBI:15589"/>
        <dbReference type="ChEBI" id="CHEBI:30031"/>
    </reaction>
    <physiologicalReaction direction="right-to-left" evidence="10">
        <dbReference type="Rhea" id="RHEA:29329"/>
    </physiologicalReaction>
</comment>
<dbReference type="EMBL" id="JAUHHC010000005">
    <property type="protein sequence ID" value="MDN3922167.1"/>
    <property type="molecule type" value="Genomic_DNA"/>
</dbReference>
<evidence type="ECO:0000256" key="13">
    <source>
        <dbReference type="SAM" id="Phobius"/>
    </source>
</evidence>